<dbReference type="GO" id="GO:0005509">
    <property type="term" value="F:calcium ion binding"/>
    <property type="evidence" value="ECO:0007669"/>
    <property type="project" value="InterPro"/>
</dbReference>
<evidence type="ECO:0000256" key="9">
    <source>
        <dbReference type="RuleBase" id="RU361193"/>
    </source>
</evidence>
<feature type="active site" evidence="6">
    <location>
        <position position="338"/>
    </location>
</feature>
<dbReference type="AlphaFoldDB" id="A0A1Y1I864"/>
<evidence type="ECO:0000256" key="5">
    <source>
        <dbReference type="ARBA" id="ARBA00023157"/>
    </source>
</evidence>
<evidence type="ECO:0000256" key="11">
    <source>
        <dbReference type="SAM" id="MobiDB-lite"/>
    </source>
</evidence>
<evidence type="ECO:0000313" key="13">
    <source>
        <dbReference type="Proteomes" id="UP000054558"/>
    </source>
</evidence>
<keyword evidence="13" id="KW-1185">Reference proteome</keyword>
<comment type="cofactor">
    <cofactor evidence="1 7">
        <name>Ca(2+)</name>
        <dbReference type="ChEBI" id="CHEBI:29108"/>
    </cofactor>
</comment>
<dbReference type="OMA" id="WRMFKNI"/>
<name>A0A1Y1I864_KLENI</name>
<dbReference type="SUPFAM" id="SSF48225">
    <property type="entry name" value="Seven-hairpin glycosidases"/>
    <property type="match status" value="1"/>
</dbReference>
<reference evidence="12 13" key="1">
    <citation type="journal article" date="2014" name="Nat. Commun.">
        <title>Klebsormidium flaccidum genome reveals primary factors for plant terrestrial adaptation.</title>
        <authorList>
            <person name="Hori K."/>
            <person name="Maruyama F."/>
            <person name="Fujisawa T."/>
            <person name="Togashi T."/>
            <person name="Yamamoto N."/>
            <person name="Seo M."/>
            <person name="Sato S."/>
            <person name="Yamada T."/>
            <person name="Mori H."/>
            <person name="Tajima N."/>
            <person name="Moriyama T."/>
            <person name="Ikeuchi M."/>
            <person name="Watanabe M."/>
            <person name="Wada H."/>
            <person name="Kobayashi K."/>
            <person name="Saito M."/>
            <person name="Masuda T."/>
            <person name="Sasaki-Sekimoto Y."/>
            <person name="Mashiguchi K."/>
            <person name="Awai K."/>
            <person name="Shimojima M."/>
            <person name="Masuda S."/>
            <person name="Iwai M."/>
            <person name="Nobusawa T."/>
            <person name="Narise T."/>
            <person name="Kondo S."/>
            <person name="Saito H."/>
            <person name="Sato R."/>
            <person name="Murakawa M."/>
            <person name="Ihara Y."/>
            <person name="Oshima-Yamada Y."/>
            <person name="Ohtaka K."/>
            <person name="Satoh M."/>
            <person name="Sonobe K."/>
            <person name="Ishii M."/>
            <person name="Ohtani R."/>
            <person name="Kanamori-Sato M."/>
            <person name="Honoki R."/>
            <person name="Miyazaki D."/>
            <person name="Mochizuki H."/>
            <person name="Umetsu J."/>
            <person name="Higashi K."/>
            <person name="Shibata D."/>
            <person name="Kamiya Y."/>
            <person name="Sato N."/>
            <person name="Nakamura Y."/>
            <person name="Tabata S."/>
            <person name="Ida S."/>
            <person name="Kurokawa K."/>
            <person name="Ohta H."/>
        </authorList>
    </citation>
    <scope>NUCLEOTIDE SEQUENCE [LARGE SCALE GENOMIC DNA]</scope>
    <source>
        <strain evidence="12 13">NIES-2285</strain>
    </source>
</reference>
<dbReference type="InterPro" id="IPR036026">
    <property type="entry name" value="Seven-hairpin_glycosidases"/>
</dbReference>
<keyword evidence="7" id="KW-0106">Calcium</keyword>
<feature type="active site" evidence="6">
    <location>
        <position position="470"/>
    </location>
</feature>
<dbReference type="Pfam" id="PF01532">
    <property type="entry name" value="Glyco_hydro_47"/>
    <property type="match status" value="1"/>
</dbReference>
<keyword evidence="4 9" id="KW-0378">Hydrolase</keyword>
<organism evidence="12 13">
    <name type="scientific">Klebsormidium nitens</name>
    <name type="common">Green alga</name>
    <name type="synonym">Ulothrix nitens</name>
    <dbReference type="NCBI Taxonomy" id="105231"/>
    <lineage>
        <taxon>Eukaryota</taxon>
        <taxon>Viridiplantae</taxon>
        <taxon>Streptophyta</taxon>
        <taxon>Klebsormidiophyceae</taxon>
        <taxon>Klebsormidiales</taxon>
        <taxon>Klebsormidiaceae</taxon>
        <taxon>Klebsormidium</taxon>
    </lineage>
</organism>
<protein>
    <recommendedName>
        <fullName evidence="9">alpha-1,2-Mannosidase</fullName>
        <ecNumber evidence="9">3.2.1.-</ecNumber>
    </recommendedName>
</protein>
<evidence type="ECO:0000256" key="6">
    <source>
        <dbReference type="PIRSR" id="PIRSR601382-1"/>
    </source>
</evidence>
<dbReference type="OrthoDB" id="8118055at2759"/>
<dbReference type="FunFam" id="1.50.10.10:FF:000055">
    <property type="entry name" value="alpha-1,2-Mannosidase"/>
    <property type="match status" value="1"/>
</dbReference>
<evidence type="ECO:0000256" key="10">
    <source>
        <dbReference type="SAM" id="Coils"/>
    </source>
</evidence>
<dbReference type="EC" id="3.2.1.-" evidence="9"/>
<dbReference type="InterPro" id="IPR012341">
    <property type="entry name" value="6hp_glycosidase-like_sf"/>
</dbReference>
<dbReference type="PRINTS" id="PR00747">
    <property type="entry name" value="GLYHDRLASE47"/>
</dbReference>
<feature type="region of interest" description="Disordered" evidence="11">
    <location>
        <begin position="98"/>
        <end position="121"/>
    </location>
</feature>
<evidence type="ECO:0000256" key="1">
    <source>
        <dbReference type="ARBA" id="ARBA00001913"/>
    </source>
</evidence>
<evidence type="ECO:0000256" key="8">
    <source>
        <dbReference type="PIRSR" id="PIRSR601382-3"/>
    </source>
</evidence>
<keyword evidence="9" id="KW-0326">Glycosidase</keyword>
<dbReference type="Gene3D" id="1.50.10.10">
    <property type="match status" value="1"/>
</dbReference>
<feature type="active site" description="Proton donor" evidence="6">
    <location>
        <position position="448"/>
    </location>
</feature>
<evidence type="ECO:0000313" key="12">
    <source>
        <dbReference type="EMBL" id="GAQ84298.1"/>
    </source>
</evidence>
<dbReference type="EMBL" id="DF237132">
    <property type="protein sequence ID" value="GAQ84298.1"/>
    <property type="molecule type" value="Genomic_DNA"/>
</dbReference>
<keyword evidence="7" id="KW-0479">Metal-binding</keyword>
<dbReference type="Proteomes" id="UP000054558">
    <property type="component" value="Unassembled WGS sequence"/>
</dbReference>
<dbReference type="PANTHER" id="PTHR11742">
    <property type="entry name" value="MANNOSYL-OLIGOSACCHARIDE ALPHA-1,2-MANNOSIDASE-RELATED"/>
    <property type="match status" value="1"/>
</dbReference>
<evidence type="ECO:0000256" key="4">
    <source>
        <dbReference type="ARBA" id="ARBA00022801"/>
    </source>
</evidence>
<proteinExistence type="inferred from homology"/>
<dbReference type="InterPro" id="IPR001382">
    <property type="entry name" value="Glyco_hydro_47"/>
</dbReference>
<evidence type="ECO:0000256" key="7">
    <source>
        <dbReference type="PIRSR" id="PIRSR601382-2"/>
    </source>
</evidence>
<feature type="coiled-coil region" evidence="10">
    <location>
        <begin position="48"/>
        <end position="75"/>
    </location>
</feature>
<dbReference type="GO" id="GO:0036503">
    <property type="term" value="P:ERAD pathway"/>
    <property type="evidence" value="ECO:0000318"/>
    <property type="project" value="GO_Central"/>
</dbReference>
<feature type="region of interest" description="Disordered" evidence="11">
    <location>
        <begin position="573"/>
        <end position="594"/>
    </location>
</feature>
<comment type="pathway">
    <text evidence="2">Protein modification; protein glycosylation.</text>
</comment>
<feature type="disulfide bond" evidence="8">
    <location>
        <begin position="404"/>
        <end position="434"/>
    </location>
</feature>
<evidence type="ECO:0000256" key="3">
    <source>
        <dbReference type="ARBA" id="ARBA00007658"/>
    </source>
</evidence>
<evidence type="ECO:0000256" key="2">
    <source>
        <dbReference type="ARBA" id="ARBA00004922"/>
    </source>
</evidence>
<dbReference type="GO" id="GO:0004571">
    <property type="term" value="F:mannosyl-oligosaccharide 1,2-alpha-mannosidase activity"/>
    <property type="evidence" value="ECO:0000318"/>
    <property type="project" value="GO_Central"/>
</dbReference>
<dbReference type="GO" id="GO:0000139">
    <property type="term" value="C:Golgi membrane"/>
    <property type="evidence" value="ECO:0000318"/>
    <property type="project" value="GO_Central"/>
</dbReference>
<dbReference type="InterPro" id="IPR050749">
    <property type="entry name" value="Glycosyl_Hydrolase_47"/>
</dbReference>
<gene>
    <name evidence="12" type="ORF">KFL_001830240</name>
</gene>
<keyword evidence="10" id="KW-0175">Coiled coil</keyword>
<dbReference type="GO" id="GO:0005975">
    <property type="term" value="P:carbohydrate metabolic process"/>
    <property type="evidence" value="ECO:0007669"/>
    <property type="project" value="InterPro"/>
</dbReference>
<dbReference type="STRING" id="105231.A0A1Y1I864"/>
<comment type="similarity">
    <text evidence="3 9">Belongs to the glycosyl hydrolase 47 family.</text>
</comment>
<sequence>MGRKPSHSSSSRRSWRSYIHPAYYLRKPRRLAVVTIIFVLSIYVVMDHHSQRTEIQHLQKKLRALEVEKLNALDMNVGGTPSDVMVEMGKVDKLVKSKPAEPVSPWGKTVGSDDDALDPDTKKKRDEIREAMEHSWSAYEKYAWGFDELQPQSKRGVNQFGGLGATIVDSLDTLFIMGLKPQFEKAKEWVKTSMNFDVNYDASVFETTIRCVGGLLSAYDLSGDSMFLNKATDLADRLLPAFNTPTGIPYNTINLQSGQAYNPGWTGQASTLADFGTEQMEFIGLSERTGDQKYRQKVEKTIDVVEENFPEDGLVPLYHDPNTGHATMDKVSFGAMGDSFYEYLLKVWVQSGRAPSMQRYKTMWDRSIGTMLSELIQKSTPSKYVYVAEKQGGALIHKMDHLACFLGGMLVLGSDGNPRADEFLEVAKGIGRTCYEFYQSQPSKLSGEHYYFYEGRDLQVGHAYNIGRPETVETLFYLWRKTKDPIYREWGWNIFQAFQRQCRTPSGYTGLQDVSRDPPQQDDMMQSFFLAETLKYLYLLFSPDDIMSLDKWVFNTEAHPLKIKFSKVEDSSEEASLGRKGGQKGTSLRGDVVA</sequence>
<feature type="active site" description="Proton donor" evidence="6">
    <location>
        <position position="206"/>
    </location>
</feature>
<dbReference type="PANTHER" id="PTHR11742:SF6">
    <property type="entry name" value="MANNOSYL-OLIGOSACCHARIDE ALPHA-1,2-MANNOSIDASE IA-RELATED"/>
    <property type="match status" value="1"/>
</dbReference>
<feature type="binding site" evidence="7">
    <location>
        <position position="556"/>
    </location>
    <ligand>
        <name>Ca(2+)</name>
        <dbReference type="ChEBI" id="CHEBI:29108"/>
    </ligand>
</feature>
<accession>A0A1Y1I864</accession>
<keyword evidence="5 8" id="KW-1015">Disulfide bond</keyword>
<dbReference type="GO" id="GO:0005783">
    <property type="term" value="C:endoplasmic reticulum"/>
    <property type="evidence" value="ECO:0000318"/>
    <property type="project" value="GO_Central"/>
</dbReference>